<comment type="catalytic activity">
    <reaction evidence="6">
        <text>O-phospho-L-seryl-[protein] + H2O = L-seryl-[protein] + phosphate</text>
        <dbReference type="Rhea" id="RHEA:20629"/>
        <dbReference type="Rhea" id="RHEA-COMP:9863"/>
        <dbReference type="Rhea" id="RHEA-COMP:11604"/>
        <dbReference type="ChEBI" id="CHEBI:15377"/>
        <dbReference type="ChEBI" id="CHEBI:29999"/>
        <dbReference type="ChEBI" id="CHEBI:43474"/>
        <dbReference type="ChEBI" id="CHEBI:83421"/>
        <dbReference type="EC" id="3.1.3.16"/>
    </reaction>
</comment>
<dbReference type="GO" id="GO:0005737">
    <property type="term" value="C:cytoplasm"/>
    <property type="evidence" value="ECO:0007669"/>
    <property type="project" value="TreeGrafter"/>
</dbReference>
<dbReference type="InterPro" id="IPR050341">
    <property type="entry name" value="PP1_catalytic_subunit"/>
</dbReference>
<feature type="domain" description="Serine/threonine specific protein phosphatases" evidence="9">
    <location>
        <begin position="106"/>
        <end position="111"/>
    </location>
</feature>
<keyword evidence="4" id="KW-0904">Protein phosphatase</keyword>
<organism evidence="10 11">
    <name type="scientific">Vairimorpha necatrix</name>
    <dbReference type="NCBI Taxonomy" id="6039"/>
    <lineage>
        <taxon>Eukaryota</taxon>
        <taxon>Fungi</taxon>
        <taxon>Fungi incertae sedis</taxon>
        <taxon>Microsporidia</taxon>
        <taxon>Nosematidae</taxon>
        <taxon>Vairimorpha</taxon>
    </lineage>
</organism>
<evidence type="ECO:0000313" key="10">
    <source>
        <dbReference type="EMBL" id="WUR03050.1"/>
    </source>
</evidence>
<sequence>MYKKCINKILSLTLLTTNEIQEICEKAIEVLIKESNLPNVQSPVLVCGDIHGQIYDLVEVFKMEGDPSKQKFIFLGNYVDRGENSTECIFLLLIYKILYPENIYLIRGNHEQKTVSKSYGLYDEILKKYDVYIWRLLCEVFSFFNVGCIVDGRIFCVHGGISPKTMSVNKLKRIDRFVLDTSDIYEDILCSDPHDEEGFKSNKQGIGSLYGADVANSFLECNDLTNIIRSHQFAFEGYKFHFPNRNAVTVWGAPDFLGKFGNPGSFMRVKEDLVISTRRLCIYNYATRSVASLEALYDEKY</sequence>
<evidence type="ECO:0000256" key="8">
    <source>
        <dbReference type="RuleBase" id="RU004273"/>
    </source>
</evidence>
<dbReference type="PANTHER" id="PTHR11668">
    <property type="entry name" value="SERINE/THREONINE PROTEIN PHOSPHATASE"/>
    <property type="match status" value="1"/>
</dbReference>
<dbReference type="Proteomes" id="UP001334084">
    <property type="component" value="Chromosome 3"/>
</dbReference>
<dbReference type="GO" id="GO:0004722">
    <property type="term" value="F:protein serine/threonine phosphatase activity"/>
    <property type="evidence" value="ECO:0007669"/>
    <property type="project" value="UniProtKB-EC"/>
</dbReference>
<dbReference type="AlphaFoldDB" id="A0AAX4JAS9"/>
<protein>
    <recommendedName>
        <fullName evidence="8">Serine/threonine-protein phosphatase</fullName>
        <ecNumber evidence="8">3.1.3.16</ecNumber>
    </recommendedName>
</protein>
<evidence type="ECO:0000256" key="1">
    <source>
        <dbReference type="ARBA" id="ARBA00001936"/>
    </source>
</evidence>
<dbReference type="EMBL" id="CP142728">
    <property type="protein sequence ID" value="WUR03050.1"/>
    <property type="molecule type" value="Genomic_DNA"/>
</dbReference>
<comment type="similarity">
    <text evidence="8">Belongs to the PPP phosphatase family.</text>
</comment>
<dbReference type="InterPro" id="IPR029052">
    <property type="entry name" value="Metallo-depent_PP-like"/>
</dbReference>
<dbReference type="SMART" id="SM00156">
    <property type="entry name" value="PP2Ac"/>
    <property type="match status" value="1"/>
</dbReference>
<dbReference type="InterPro" id="IPR006186">
    <property type="entry name" value="Ser/Thr-sp_prot-phosphatase"/>
</dbReference>
<keyword evidence="11" id="KW-1185">Reference proteome</keyword>
<reference evidence="10" key="1">
    <citation type="journal article" date="2024" name="BMC Genomics">
        <title>Functional annotation of a divergent genome using sequence and structure-based similarity.</title>
        <authorList>
            <person name="Svedberg D."/>
            <person name="Winiger R.R."/>
            <person name="Berg A."/>
            <person name="Sharma H."/>
            <person name="Tellgren-Roth C."/>
            <person name="Debrunner-Vossbrinck B.A."/>
            <person name="Vossbrinck C.R."/>
            <person name="Barandun J."/>
        </authorList>
    </citation>
    <scope>NUCLEOTIDE SEQUENCE</scope>
    <source>
        <strain evidence="10">Illinois isolate</strain>
    </source>
</reference>
<evidence type="ECO:0000256" key="6">
    <source>
        <dbReference type="ARBA" id="ARBA00047761"/>
    </source>
</evidence>
<accession>A0AAX4JAS9</accession>
<dbReference type="SUPFAM" id="SSF56300">
    <property type="entry name" value="Metallo-dependent phosphatases"/>
    <property type="match status" value="1"/>
</dbReference>
<dbReference type="KEGG" id="vnx:VNE69_03261"/>
<evidence type="ECO:0000256" key="5">
    <source>
        <dbReference type="ARBA" id="ARBA00023211"/>
    </source>
</evidence>
<dbReference type="PRINTS" id="PR00114">
    <property type="entry name" value="STPHPHTASE"/>
</dbReference>
<dbReference type="Pfam" id="PF00149">
    <property type="entry name" value="Metallophos"/>
    <property type="match status" value="1"/>
</dbReference>
<dbReference type="PROSITE" id="PS00125">
    <property type="entry name" value="SER_THR_PHOSPHATASE"/>
    <property type="match status" value="1"/>
</dbReference>
<name>A0AAX4JAS9_9MICR</name>
<evidence type="ECO:0000256" key="3">
    <source>
        <dbReference type="ARBA" id="ARBA00022801"/>
    </source>
</evidence>
<keyword evidence="3 8" id="KW-0378">Hydrolase</keyword>
<evidence type="ECO:0000313" key="11">
    <source>
        <dbReference type="Proteomes" id="UP001334084"/>
    </source>
</evidence>
<evidence type="ECO:0000256" key="4">
    <source>
        <dbReference type="ARBA" id="ARBA00022912"/>
    </source>
</evidence>
<dbReference type="GeneID" id="90540857"/>
<dbReference type="EC" id="3.1.3.16" evidence="8"/>
<keyword evidence="2" id="KW-0479">Metal-binding</keyword>
<dbReference type="RefSeq" id="XP_065329195.1">
    <property type="nucleotide sequence ID" value="XM_065473123.1"/>
</dbReference>
<dbReference type="GO" id="GO:0046872">
    <property type="term" value="F:metal ion binding"/>
    <property type="evidence" value="ECO:0007669"/>
    <property type="project" value="UniProtKB-KW"/>
</dbReference>
<gene>
    <name evidence="10" type="ORF">VNE69_03261</name>
</gene>
<evidence type="ECO:0000256" key="7">
    <source>
        <dbReference type="ARBA" id="ARBA00048336"/>
    </source>
</evidence>
<proteinExistence type="inferred from homology"/>
<dbReference type="PANTHER" id="PTHR11668:SF300">
    <property type="entry name" value="SERINE_THREONINE-PROTEIN PHOSPHATASE"/>
    <property type="match status" value="1"/>
</dbReference>
<dbReference type="Gene3D" id="3.60.21.10">
    <property type="match status" value="1"/>
</dbReference>
<evidence type="ECO:0000256" key="2">
    <source>
        <dbReference type="ARBA" id="ARBA00022723"/>
    </source>
</evidence>
<keyword evidence="5" id="KW-0464">Manganese</keyword>
<evidence type="ECO:0000259" key="9">
    <source>
        <dbReference type="PROSITE" id="PS00125"/>
    </source>
</evidence>
<comment type="catalytic activity">
    <reaction evidence="7 8">
        <text>O-phospho-L-threonyl-[protein] + H2O = L-threonyl-[protein] + phosphate</text>
        <dbReference type="Rhea" id="RHEA:47004"/>
        <dbReference type="Rhea" id="RHEA-COMP:11060"/>
        <dbReference type="Rhea" id="RHEA-COMP:11605"/>
        <dbReference type="ChEBI" id="CHEBI:15377"/>
        <dbReference type="ChEBI" id="CHEBI:30013"/>
        <dbReference type="ChEBI" id="CHEBI:43474"/>
        <dbReference type="ChEBI" id="CHEBI:61977"/>
        <dbReference type="EC" id="3.1.3.16"/>
    </reaction>
</comment>
<comment type="cofactor">
    <cofactor evidence="1">
        <name>Mn(2+)</name>
        <dbReference type="ChEBI" id="CHEBI:29035"/>
    </cofactor>
</comment>
<dbReference type="GO" id="GO:0005634">
    <property type="term" value="C:nucleus"/>
    <property type="evidence" value="ECO:0007669"/>
    <property type="project" value="TreeGrafter"/>
</dbReference>
<dbReference type="InterPro" id="IPR004843">
    <property type="entry name" value="Calcineurin-like_PHP"/>
</dbReference>